<organism evidence="1 2">
    <name type="scientific">Paenibacillus phyllosphaerae</name>
    <dbReference type="NCBI Taxonomy" id="274593"/>
    <lineage>
        <taxon>Bacteria</taxon>
        <taxon>Bacillati</taxon>
        <taxon>Bacillota</taxon>
        <taxon>Bacilli</taxon>
        <taxon>Bacillales</taxon>
        <taxon>Paenibacillaceae</taxon>
        <taxon>Paenibacillus</taxon>
    </lineage>
</organism>
<protein>
    <submittedName>
        <fullName evidence="1">Uncharacterized protein</fullName>
    </submittedName>
</protein>
<sequence>RITGLNTAVADHQIPTTGSRDVTPLDFYEQDGVEYLRYGGSLLVSEDALKPIYAGRHSSTTIQASGYAKWYSIPDRAAGKTITVSSSSKGSYAVYDENGACVGLGVVKSDKATVLPKNGTIMFAGEAGAKFEITLK</sequence>
<reference evidence="1 2" key="1">
    <citation type="submission" date="2020-08" db="EMBL/GenBank/DDBJ databases">
        <title>Genomic Encyclopedia of Type Strains, Phase III (KMG-III): the genomes of soil and plant-associated and newly described type strains.</title>
        <authorList>
            <person name="Whitman W."/>
        </authorList>
    </citation>
    <scope>NUCLEOTIDE SEQUENCE [LARGE SCALE GENOMIC DNA]</scope>
    <source>
        <strain evidence="1 2">CECT 5862</strain>
    </source>
</reference>
<evidence type="ECO:0000313" key="2">
    <source>
        <dbReference type="Proteomes" id="UP000570361"/>
    </source>
</evidence>
<dbReference type="AlphaFoldDB" id="A0A7W5FRL8"/>
<evidence type="ECO:0000313" key="1">
    <source>
        <dbReference type="EMBL" id="MBB3114670.1"/>
    </source>
</evidence>
<feature type="non-terminal residue" evidence="1">
    <location>
        <position position="1"/>
    </location>
</feature>
<proteinExistence type="predicted"/>
<keyword evidence="2" id="KW-1185">Reference proteome</keyword>
<gene>
    <name evidence="1" type="ORF">FHS18_006812</name>
</gene>
<dbReference type="EMBL" id="JACHXK010000039">
    <property type="protein sequence ID" value="MBB3114670.1"/>
    <property type="molecule type" value="Genomic_DNA"/>
</dbReference>
<dbReference type="Proteomes" id="UP000570361">
    <property type="component" value="Unassembled WGS sequence"/>
</dbReference>
<accession>A0A7W5FRL8</accession>
<name>A0A7W5FRL8_9BACL</name>
<comment type="caution">
    <text evidence="1">The sequence shown here is derived from an EMBL/GenBank/DDBJ whole genome shotgun (WGS) entry which is preliminary data.</text>
</comment>